<dbReference type="GO" id="GO:0009252">
    <property type="term" value="P:peptidoglycan biosynthetic process"/>
    <property type="evidence" value="ECO:0007669"/>
    <property type="project" value="UniProtKB-UniPathway"/>
</dbReference>
<keyword evidence="8 14" id="KW-0378">Hydrolase</keyword>
<keyword evidence="6" id="KW-0645">Protease</keyword>
<dbReference type="InterPro" id="IPR012907">
    <property type="entry name" value="Peptidase_S11_C"/>
</dbReference>
<evidence type="ECO:0000256" key="10">
    <source>
        <dbReference type="ARBA" id="ARBA00022984"/>
    </source>
</evidence>
<dbReference type="GO" id="GO:0006508">
    <property type="term" value="P:proteolysis"/>
    <property type="evidence" value="ECO:0007669"/>
    <property type="project" value="UniProtKB-KW"/>
</dbReference>
<dbReference type="UniPathway" id="UPA00219"/>
<keyword evidence="9" id="KW-0133">Cell shape</keyword>
<dbReference type="GO" id="GO:0071555">
    <property type="term" value="P:cell wall organization"/>
    <property type="evidence" value="ECO:0007669"/>
    <property type="project" value="UniProtKB-KW"/>
</dbReference>
<keyword evidence="5 14" id="KW-0121">Carboxypeptidase</keyword>
<dbReference type="PRINTS" id="PR00725">
    <property type="entry name" value="DADACBPTASE1"/>
</dbReference>
<evidence type="ECO:0000256" key="11">
    <source>
        <dbReference type="ARBA" id="ARBA00023316"/>
    </source>
</evidence>
<dbReference type="SUPFAM" id="SSF69189">
    <property type="entry name" value="Penicillin-binding protein associated domain"/>
    <property type="match status" value="1"/>
</dbReference>
<keyword evidence="10" id="KW-0573">Peptidoglycan synthesis</keyword>
<dbReference type="AlphaFoldDB" id="A0A3B0YIU0"/>
<sequence>MIHKPLYSFLLTVLLLASSLLHAATPVPKPPSVGAKGYLVQDFNSGQTIAEKNADQQLEPASITKLMSAYVIFSEIRNGTLALEDKVRISKKAWRTEGSRMFVEVNTQVSVAKLLKGMIIQSGNDATVALAEQVAGTEEGFASLMNHHAQQLGLRNSHFVNSTGLPDKNHFTTARDIARIAHALIEEFPEYYQWYSERSFTYNGITQYNRNKLLWRDESVDGLKTGHTDSAGYCLVTSAERDGMRLISVVLGTKSEGARADASQALLNYGFRFFETHKLYESGSKLTSTRIWKGAVEMVDLGLADTLYVTIPRGEYNKLDASMQLQEQVVAPISQGQVLGRVVIRLDDQLVTEKDLSALSSVAEGNFWQRIVDEALLYFE</sequence>
<comment type="function">
    <text evidence="1">Removes C-terminal D-alanyl residues from sugar-peptide cell wall precursors.</text>
</comment>
<protein>
    <recommendedName>
        <fullName evidence="4">serine-type D-Ala-D-Ala carboxypeptidase</fullName>
        <ecNumber evidence="4">3.4.16.4</ecNumber>
    </recommendedName>
</protein>
<dbReference type="GO" id="GO:0009002">
    <property type="term" value="F:serine-type D-Ala-D-Ala carboxypeptidase activity"/>
    <property type="evidence" value="ECO:0007669"/>
    <property type="project" value="UniProtKB-EC"/>
</dbReference>
<accession>A0A3B0YIU0</accession>
<comment type="pathway">
    <text evidence="2">Cell wall biogenesis; peptidoglycan biosynthesis.</text>
</comment>
<dbReference type="EMBL" id="UOFN01000046">
    <property type="protein sequence ID" value="VAW75222.1"/>
    <property type="molecule type" value="Genomic_DNA"/>
</dbReference>
<dbReference type="PANTHER" id="PTHR21581">
    <property type="entry name" value="D-ALANYL-D-ALANINE CARBOXYPEPTIDASE"/>
    <property type="match status" value="1"/>
</dbReference>
<dbReference type="SUPFAM" id="SSF56601">
    <property type="entry name" value="beta-lactamase/transpeptidase-like"/>
    <property type="match status" value="1"/>
</dbReference>
<evidence type="ECO:0000256" key="3">
    <source>
        <dbReference type="ARBA" id="ARBA00007164"/>
    </source>
</evidence>
<comment type="catalytic activity">
    <reaction evidence="12">
        <text>Preferential cleavage: (Ac)2-L-Lys-D-Ala-|-D-Ala. Also transpeptidation of peptidyl-alanyl moieties that are N-acyl substituents of D-alanine.</text>
        <dbReference type="EC" id="3.4.16.4"/>
    </reaction>
</comment>
<proteinExistence type="inferred from homology"/>
<reference evidence="14" key="1">
    <citation type="submission" date="2018-06" db="EMBL/GenBank/DDBJ databases">
        <authorList>
            <person name="Zhirakovskaya E."/>
        </authorList>
    </citation>
    <scope>NUCLEOTIDE SEQUENCE</scope>
</reference>
<organism evidence="14">
    <name type="scientific">hydrothermal vent metagenome</name>
    <dbReference type="NCBI Taxonomy" id="652676"/>
    <lineage>
        <taxon>unclassified sequences</taxon>
        <taxon>metagenomes</taxon>
        <taxon>ecological metagenomes</taxon>
    </lineage>
</organism>
<evidence type="ECO:0000259" key="13">
    <source>
        <dbReference type="SMART" id="SM00936"/>
    </source>
</evidence>
<keyword evidence="7" id="KW-0732">Signal</keyword>
<evidence type="ECO:0000256" key="9">
    <source>
        <dbReference type="ARBA" id="ARBA00022960"/>
    </source>
</evidence>
<dbReference type="Pfam" id="PF07943">
    <property type="entry name" value="PBP5_C"/>
    <property type="match status" value="1"/>
</dbReference>
<dbReference type="InterPro" id="IPR001967">
    <property type="entry name" value="Peptidase_S11_N"/>
</dbReference>
<keyword evidence="11" id="KW-0961">Cell wall biogenesis/degradation</keyword>
<dbReference type="InterPro" id="IPR018044">
    <property type="entry name" value="Peptidase_S11"/>
</dbReference>
<evidence type="ECO:0000256" key="5">
    <source>
        <dbReference type="ARBA" id="ARBA00022645"/>
    </source>
</evidence>
<dbReference type="PANTHER" id="PTHR21581:SF6">
    <property type="entry name" value="TRAFFICKING PROTEIN PARTICLE COMPLEX SUBUNIT 12"/>
    <property type="match status" value="1"/>
</dbReference>
<comment type="similarity">
    <text evidence="3">Belongs to the peptidase S11 family.</text>
</comment>
<dbReference type="InterPro" id="IPR015956">
    <property type="entry name" value="Peniciliin-bd_prot_C_sf"/>
</dbReference>
<dbReference type="InterPro" id="IPR037167">
    <property type="entry name" value="Peptidase_S11_C_sf"/>
</dbReference>
<feature type="domain" description="Peptidase S11 D-Ala-D-Ala carboxypeptidase A C-terminal" evidence="13">
    <location>
        <begin position="274"/>
        <end position="364"/>
    </location>
</feature>
<evidence type="ECO:0000256" key="7">
    <source>
        <dbReference type="ARBA" id="ARBA00022729"/>
    </source>
</evidence>
<gene>
    <name evidence="14" type="ORF">MNBD_GAMMA15-1991</name>
</gene>
<dbReference type="SMART" id="SM00936">
    <property type="entry name" value="PBP5_C"/>
    <property type="match status" value="1"/>
</dbReference>
<dbReference type="Pfam" id="PF00768">
    <property type="entry name" value="Peptidase_S11"/>
    <property type="match status" value="1"/>
</dbReference>
<evidence type="ECO:0000256" key="8">
    <source>
        <dbReference type="ARBA" id="ARBA00022801"/>
    </source>
</evidence>
<evidence type="ECO:0000256" key="1">
    <source>
        <dbReference type="ARBA" id="ARBA00003217"/>
    </source>
</evidence>
<dbReference type="GO" id="GO:0008360">
    <property type="term" value="P:regulation of cell shape"/>
    <property type="evidence" value="ECO:0007669"/>
    <property type="project" value="UniProtKB-KW"/>
</dbReference>
<evidence type="ECO:0000313" key="14">
    <source>
        <dbReference type="EMBL" id="VAW75222.1"/>
    </source>
</evidence>
<evidence type="ECO:0000256" key="6">
    <source>
        <dbReference type="ARBA" id="ARBA00022670"/>
    </source>
</evidence>
<dbReference type="EC" id="3.4.16.4" evidence="4"/>
<dbReference type="Gene3D" id="3.40.710.10">
    <property type="entry name" value="DD-peptidase/beta-lactamase superfamily"/>
    <property type="match status" value="1"/>
</dbReference>
<dbReference type="InterPro" id="IPR012338">
    <property type="entry name" value="Beta-lactam/transpept-like"/>
</dbReference>
<name>A0A3B0YIU0_9ZZZZ</name>
<evidence type="ECO:0000256" key="12">
    <source>
        <dbReference type="ARBA" id="ARBA00034000"/>
    </source>
</evidence>
<evidence type="ECO:0000256" key="4">
    <source>
        <dbReference type="ARBA" id="ARBA00012448"/>
    </source>
</evidence>
<dbReference type="Gene3D" id="2.60.410.10">
    <property type="entry name" value="D-Ala-D-Ala carboxypeptidase, C-terminal domain"/>
    <property type="match status" value="1"/>
</dbReference>
<evidence type="ECO:0000256" key="2">
    <source>
        <dbReference type="ARBA" id="ARBA00004752"/>
    </source>
</evidence>